<comment type="catalytic activity">
    <reaction evidence="1">
        <text>7,8-dihydroneopterin = 7,8-dihydromonapterin</text>
        <dbReference type="Rhea" id="RHEA:45328"/>
        <dbReference type="ChEBI" id="CHEBI:17001"/>
        <dbReference type="ChEBI" id="CHEBI:71175"/>
        <dbReference type="EC" id="5.1.99.8"/>
    </reaction>
</comment>
<dbReference type="KEGG" id="sva:SVA_0162"/>
<dbReference type="AlphaFoldDB" id="A0A1B4V6B8"/>
<feature type="domain" description="Dihydroneopterin aldolase/epimerase" evidence="9">
    <location>
        <begin position="9"/>
        <end position="119"/>
    </location>
</feature>
<dbReference type="SUPFAM" id="SSF55620">
    <property type="entry name" value="Tetrahydrobiopterin biosynthesis enzymes-like"/>
    <property type="match status" value="1"/>
</dbReference>
<evidence type="ECO:0000256" key="3">
    <source>
        <dbReference type="ARBA" id="ARBA00005013"/>
    </source>
</evidence>
<dbReference type="OrthoDB" id="9810587at2"/>
<dbReference type="PANTHER" id="PTHR42844">
    <property type="entry name" value="DIHYDRONEOPTERIN ALDOLASE 1-RELATED"/>
    <property type="match status" value="1"/>
</dbReference>
<keyword evidence="5 8" id="KW-0289">Folate biosynthesis</keyword>
<dbReference type="PANTHER" id="PTHR42844:SF1">
    <property type="entry name" value="DIHYDRONEOPTERIN ALDOLASE 1-RELATED"/>
    <property type="match status" value="1"/>
</dbReference>
<keyword evidence="11" id="KW-1185">Reference proteome</keyword>
<evidence type="ECO:0000256" key="2">
    <source>
        <dbReference type="ARBA" id="ARBA00001353"/>
    </source>
</evidence>
<evidence type="ECO:0000256" key="1">
    <source>
        <dbReference type="ARBA" id="ARBA00000693"/>
    </source>
</evidence>
<comment type="similarity">
    <text evidence="4 8">Belongs to the DHNA family.</text>
</comment>
<dbReference type="NCBIfam" id="TIGR00526">
    <property type="entry name" value="folB_dom"/>
    <property type="match status" value="1"/>
</dbReference>
<organism evidence="10 11">
    <name type="scientific">Sulfurifustis variabilis</name>
    <dbReference type="NCBI Taxonomy" id="1675686"/>
    <lineage>
        <taxon>Bacteria</taxon>
        <taxon>Pseudomonadati</taxon>
        <taxon>Pseudomonadota</taxon>
        <taxon>Gammaproteobacteria</taxon>
        <taxon>Acidiferrobacterales</taxon>
        <taxon>Acidiferrobacteraceae</taxon>
        <taxon>Sulfurifustis</taxon>
    </lineage>
</organism>
<dbReference type="InterPro" id="IPR006156">
    <property type="entry name" value="Dihydroneopterin_aldolase"/>
</dbReference>
<evidence type="ECO:0000259" key="9">
    <source>
        <dbReference type="SMART" id="SM00905"/>
    </source>
</evidence>
<evidence type="ECO:0000313" key="11">
    <source>
        <dbReference type="Proteomes" id="UP000218899"/>
    </source>
</evidence>
<dbReference type="CDD" id="cd00534">
    <property type="entry name" value="DHNA_DHNTPE"/>
    <property type="match status" value="1"/>
</dbReference>
<evidence type="ECO:0000313" key="10">
    <source>
        <dbReference type="EMBL" id="BAU46744.1"/>
    </source>
</evidence>
<dbReference type="GO" id="GO:0046654">
    <property type="term" value="P:tetrahydrofolate biosynthetic process"/>
    <property type="evidence" value="ECO:0007669"/>
    <property type="project" value="UniProtKB-UniRule"/>
</dbReference>
<evidence type="ECO:0000256" key="5">
    <source>
        <dbReference type="ARBA" id="ARBA00022909"/>
    </source>
</evidence>
<evidence type="ECO:0000256" key="8">
    <source>
        <dbReference type="RuleBase" id="RU362079"/>
    </source>
</evidence>
<dbReference type="SMART" id="SM00905">
    <property type="entry name" value="FolB"/>
    <property type="match status" value="1"/>
</dbReference>
<dbReference type="Pfam" id="PF02152">
    <property type="entry name" value="FolB"/>
    <property type="match status" value="1"/>
</dbReference>
<dbReference type="GO" id="GO:0016853">
    <property type="term" value="F:isomerase activity"/>
    <property type="evidence" value="ECO:0007669"/>
    <property type="project" value="UniProtKB-KW"/>
</dbReference>
<gene>
    <name evidence="10" type="ORF">SVA_0162</name>
</gene>
<dbReference type="Proteomes" id="UP000218899">
    <property type="component" value="Chromosome"/>
</dbReference>
<dbReference type="EMBL" id="AP014936">
    <property type="protein sequence ID" value="BAU46744.1"/>
    <property type="molecule type" value="Genomic_DNA"/>
</dbReference>
<sequence length="122" mass="13785">MTPAPHDIVFVRDLRAECVIGIYAWERRVRQTVLIDLDLAADNRRAAASDQIADALNYKAVTRRVLEYAAASEFQLVETLAERIAALLLEEFGLPWVRVRINKRGALRAAGDVGVVIERERR</sequence>
<comment type="pathway">
    <text evidence="3 8">Cofactor biosynthesis; tetrahydrofolate biosynthesis; 2-amino-4-hydroxy-6-hydroxymethyl-7,8-dihydropteridine diphosphate from 7,8-dihydroneopterin triphosphate: step 3/4.</text>
</comment>
<dbReference type="NCBIfam" id="TIGR00525">
    <property type="entry name" value="folB"/>
    <property type="match status" value="1"/>
</dbReference>
<keyword evidence="7 8" id="KW-0456">Lyase</keyword>
<dbReference type="InterPro" id="IPR006157">
    <property type="entry name" value="FolB_dom"/>
</dbReference>
<dbReference type="RefSeq" id="WP_096457409.1">
    <property type="nucleotide sequence ID" value="NZ_AP014936.1"/>
</dbReference>
<reference evidence="10 11" key="1">
    <citation type="submission" date="2015-08" db="EMBL/GenBank/DDBJ databases">
        <title>Complete genome sequence of Sulfurifustis variabilis.</title>
        <authorList>
            <person name="Miura A."/>
            <person name="Kojima H."/>
            <person name="Fukui M."/>
        </authorList>
    </citation>
    <scope>NUCLEOTIDE SEQUENCE [LARGE SCALE GENOMIC DNA]</scope>
    <source>
        <strain evidence="11">skN76</strain>
    </source>
</reference>
<dbReference type="UniPathway" id="UPA00077">
    <property type="reaction ID" value="UER00154"/>
</dbReference>
<evidence type="ECO:0000256" key="4">
    <source>
        <dbReference type="ARBA" id="ARBA00005708"/>
    </source>
</evidence>
<dbReference type="Gene3D" id="3.30.1130.10">
    <property type="match status" value="1"/>
</dbReference>
<comment type="function">
    <text evidence="8">Catalyzes the conversion of 7,8-dihydroneopterin to 6-hydroxymethyl-7,8-dihydropterin.</text>
</comment>
<protein>
    <recommendedName>
        <fullName evidence="8">7,8-dihydroneopterin aldolase</fullName>
        <ecNumber evidence="8">4.1.2.25</ecNumber>
    </recommendedName>
</protein>
<dbReference type="GO" id="GO:0046656">
    <property type="term" value="P:folic acid biosynthetic process"/>
    <property type="evidence" value="ECO:0007669"/>
    <property type="project" value="UniProtKB-UniRule"/>
</dbReference>
<keyword evidence="6" id="KW-0413">Isomerase</keyword>
<evidence type="ECO:0000256" key="6">
    <source>
        <dbReference type="ARBA" id="ARBA00023235"/>
    </source>
</evidence>
<comment type="catalytic activity">
    <reaction evidence="2 8">
        <text>7,8-dihydroneopterin = 6-hydroxymethyl-7,8-dihydropterin + glycolaldehyde</text>
        <dbReference type="Rhea" id="RHEA:10540"/>
        <dbReference type="ChEBI" id="CHEBI:17001"/>
        <dbReference type="ChEBI" id="CHEBI:17071"/>
        <dbReference type="ChEBI" id="CHEBI:44841"/>
        <dbReference type="EC" id="4.1.2.25"/>
    </reaction>
</comment>
<proteinExistence type="inferred from homology"/>
<name>A0A1B4V6B8_9GAMM</name>
<dbReference type="GO" id="GO:0004150">
    <property type="term" value="F:dihydroneopterin aldolase activity"/>
    <property type="evidence" value="ECO:0007669"/>
    <property type="project" value="UniProtKB-UniRule"/>
</dbReference>
<evidence type="ECO:0000256" key="7">
    <source>
        <dbReference type="ARBA" id="ARBA00023239"/>
    </source>
</evidence>
<accession>A0A1B4V6B8</accession>
<dbReference type="GO" id="GO:0005737">
    <property type="term" value="C:cytoplasm"/>
    <property type="evidence" value="ECO:0007669"/>
    <property type="project" value="TreeGrafter"/>
</dbReference>
<dbReference type="InterPro" id="IPR043133">
    <property type="entry name" value="GTP-CH-I_C/QueF"/>
</dbReference>
<dbReference type="EC" id="4.1.2.25" evidence="8"/>
<dbReference type="FunFam" id="3.30.1130.10:FF:000002">
    <property type="entry name" value="7,8-dihydroneopterin aldolase"/>
    <property type="match status" value="1"/>
</dbReference>